<organism evidence="3">
    <name type="scientific">Bombyx mori</name>
    <name type="common">Silk moth</name>
    <dbReference type="NCBI Taxonomy" id="7091"/>
    <lineage>
        <taxon>Eukaryota</taxon>
        <taxon>Metazoa</taxon>
        <taxon>Ecdysozoa</taxon>
        <taxon>Arthropoda</taxon>
        <taxon>Hexapoda</taxon>
        <taxon>Insecta</taxon>
        <taxon>Pterygota</taxon>
        <taxon>Neoptera</taxon>
        <taxon>Endopterygota</taxon>
        <taxon>Lepidoptera</taxon>
        <taxon>Glossata</taxon>
        <taxon>Ditrysia</taxon>
        <taxon>Bombycoidea</taxon>
        <taxon>Bombycidae</taxon>
        <taxon>Bombycinae</taxon>
        <taxon>Bombyx</taxon>
    </lineage>
</organism>
<evidence type="ECO:0000256" key="2">
    <source>
        <dbReference type="SAM" id="SignalP"/>
    </source>
</evidence>
<dbReference type="AlphaFoldDB" id="I0E0A1"/>
<feature type="signal peptide" evidence="2">
    <location>
        <begin position="1"/>
        <end position="18"/>
    </location>
</feature>
<reference evidence="3" key="2">
    <citation type="submission" date="2012-01" db="EMBL/GenBank/DDBJ databases">
        <title>Vitelline membrane proteins in Lepidopteron.</title>
        <authorList>
            <person name="Xu Y."/>
            <person name="Xiang Z."/>
            <person name="He N."/>
        </authorList>
    </citation>
    <scope>NUCLEOTIDE SEQUENCE</scope>
</reference>
<evidence type="ECO:0000313" key="4">
    <source>
        <dbReference type="EnsemblMetazoa" id="XP_037869308.1"/>
    </source>
</evidence>
<keyword evidence="2" id="KW-0732">Signal</keyword>
<protein>
    <submittedName>
        <fullName evidence="3">VMP30.1</fullName>
    </submittedName>
</protein>
<feature type="chain" id="PRO_5036439586" evidence="2">
    <location>
        <begin position="19"/>
        <end position="266"/>
    </location>
</feature>
<reference evidence="5" key="1">
    <citation type="journal article" date="2008" name="Insect Biochem. Mol. Biol.">
        <title>The genome of a lepidopteran model insect, the silkworm Bombyx mori.</title>
        <authorList>
            <consortium name="International Silkworm Genome Consortium"/>
        </authorList>
    </citation>
    <scope>NUCLEOTIDE SEQUENCE [LARGE SCALE GENOMIC DNA]</scope>
    <source>
        <strain evidence="5">p50T</strain>
    </source>
</reference>
<evidence type="ECO:0000313" key="5">
    <source>
        <dbReference type="Proteomes" id="UP000005204"/>
    </source>
</evidence>
<dbReference type="EMBL" id="JQ388322">
    <property type="protein sequence ID" value="AFH96019.1"/>
    <property type="molecule type" value="Genomic_DNA"/>
</dbReference>
<accession>I0E0A1</accession>
<dbReference type="EnsemblMetazoa" id="XM_038013380.1">
    <property type="protein sequence ID" value="XP_037869308.1"/>
    <property type="gene ID" value="LOC101738180"/>
</dbReference>
<reference evidence="4" key="3">
    <citation type="submission" date="2022-06" db="UniProtKB">
        <authorList>
            <consortium name="EnsemblMetazoa"/>
        </authorList>
    </citation>
    <scope>IDENTIFICATION</scope>
    <source>
        <strain evidence="4">p50T (Dazao)</strain>
    </source>
</reference>
<evidence type="ECO:0000256" key="1">
    <source>
        <dbReference type="SAM" id="MobiDB-lite"/>
    </source>
</evidence>
<feature type="region of interest" description="Disordered" evidence="1">
    <location>
        <begin position="237"/>
        <end position="266"/>
    </location>
</feature>
<keyword evidence="5" id="KW-1185">Reference proteome</keyword>
<proteinExistence type="predicted"/>
<name>I0E0A1_BOMMO</name>
<evidence type="ECO:0000313" key="3">
    <source>
        <dbReference type="EMBL" id="AFH96019.1"/>
    </source>
</evidence>
<sequence>MNYLTCPLVLLTILSVQCVPFLKDNALSDTLVLEDDKEPKHRVKKSFVVEPKKEEENLLLEEETSNVGDEENVSGLMAAREGKNLEHFTPETYSNMGIPKKVLPFIWYRQWQPYEENLPAGNLIYPHLHPAFMVLQSMNSLPPVYTPQYTKDLSLRRSSRSEVDDFLEQLNHDTIMNNILPTMPFPFLRTSNHGESPQEDLVTAIFPGVENTASAIPILLSCSPKVHQGTLQNYQINNHESHDSGTSHNDAVLITDSKPAEPSSSK</sequence>
<gene>
    <name evidence="3" type="primary">VMP30.1</name>
</gene>
<dbReference type="Proteomes" id="UP000005204">
    <property type="component" value="Unassembled WGS sequence"/>
</dbReference>